<evidence type="ECO:0000256" key="1">
    <source>
        <dbReference type="ARBA" id="ARBA00004251"/>
    </source>
</evidence>
<evidence type="ECO:0000256" key="3">
    <source>
        <dbReference type="ARBA" id="ARBA00010217"/>
    </source>
</evidence>
<comment type="catalytic activity">
    <reaction evidence="17">
        <text>L-threonyl-[protein] + ATP = O-phospho-L-threonyl-[protein] + ADP + H(+)</text>
        <dbReference type="Rhea" id="RHEA:46608"/>
        <dbReference type="Rhea" id="RHEA-COMP:11060"/>
        <dbReference type="Rhea" id="RHEA-COMP:11605"/>
        <dbReference type="ChEBI" id="CHEBI:15378"/>
        <dbReference type="ChEBI" id="CHEBI:30013"/>
        <dbReference type="ChEBI" id="CHEBI:30616"/>
        <dbReference type="ChEBI" id="CHEBI:61977"/>
        <dbReference type="ChEBI" id="CHEBI:456216"/>
        <dbReference type="EC" id="2.7.11.1"/>
    </reaction>
</comment>
<dbReference type="Proteomes" id="UP000007015">
    <property type="component" value="Chromosome 9"/>
</dbReference>
<evidence type="ECO:0000256" key="14">
    <source>
        <dbReference type="ARBA" id="ARBA00023136"/>
    </source>
</evidence>
<dbReference type="FunFam" id="3.30.200.20:FF:000394">
    <property type="entry name" value="Leucine-rich repeat receptor-like protein kinase"/>
    <property type="match status" value="2"/>
</dbReference>
<dbReference type="SMART" id="SM00220">
    <property type="entry name" value="S_TKc"/>
    <property type="match status" value="1"/>
</dbReference>
<dbReference type="InterPro" id="IPR008271">
    <property type="entry name" value="Ser/Thr_kinase_AS"/>
</dbReference>
<dbReference type="GO" id="GO:0005524">
    <property type="term" value="F:ATP binding"/>
    <property type="evidence" value="ECO:0007669"/>
    <property type="project" value="UniProtKB-KW"/>
</dbReference>
<dbReference type="InterPro" id="IPR001245">
    <property type="entry name" value="Ser-Thr/Tyr_kinase_cat_dom"/>
</dbReference>
<evidence type="ECO:0000256" key="18">
    <source>
        <dbReference type="ARBA" id="ARBA00048679"/>
    </source>
</evidence>
<evidence type="ECO:0000259" key="20">
    <source>
        <dbReference type="PROSITE" id="PS50011"/>
    </source>
</evidence>
<dbReference type="HOGENOM" id="CLU_357312_0_0_1"/>
<dbReference type="GO" id="GO:0002229">
    <property type="term" value="P:defense response to oomycetes"/>
    <property type="evidence" value="ECO:0007669"/>
    <property type="project" value="UniProtKB-ARBA"/>
</dbReference>
<name>B8BEQ9_ORYSI</name>
<keyword evidence="16" id="KW-0325">Glycoprotein</keyword>
<evidence type="ECO:0000256" key="6">
    <source>
        <dbReference type="ARBA" id="ARBA00022527"/>
    </source>
</evidence>
<keyword evidence="10" id="KW-0547">Nucleotide-binding</keyword>
<dbReference type="PROSITE" id="PS00108">
    <property type="entry name" value="PROTEIN_KINASE_ST"/>
    <property type="match status" value="2"/>
</dbReference>
<keyword evidence="7" id="KW-0808">Transferase</keyword>
<evidence type="ECO:0000256" key="9">
    <source>
        <dbReference type="ARBA" id="ARBA00022729"/>
    </source>
</evidence>
<keyword evidence="5" id="KW-1003">Cell membrane</keyword>
<feature type="compositionally biased region" description="Polar residues" evidence="19">
    <location>
        <begin position="764"/>
        <end position="785"/>
    </location>
</feature>
<dbReference type="PROSITE" id="PS50011">
    <property type="entry name" value="PROTEIN_KINASE_DOM"/>
    <property type="match status" value="1"/>
</dbReference>
<evidence type="ECO:0000256" key="7">
    <source>
        <dbReference type="ARBA" id="ARBA00022679"/>
    </source>
</evidence>
<keyword evidence="12" id="KW-0067">ATP-binding</keyword>
<dbReference type="InterPro" id="IPR024788">
    <property type="entry name" value="Malectin-like_Carb-bd_dom"/>
</dbReference>
<feature type="region of interest" description="Disordered" evidence="19">
    <location>
        <begin position="191"/>
        <end position="210"/>
    </location>
</feature>
<keyword evidence="13" id="KW-1133">Transmembrane helix</keyword>
<dbReference type="FunFam" id="1.10.510.10:FF:001023">
    <property type="entry name" value="Os07g0541700 protein"/>
    <property type="match status" value="1"/>
</dbReference>
<evidence type="ECO:0000256" key="13">
    <source>
        <dbReference type="ARBA" id="ARBA00022989"/>
    </source>
</evidence>
<evidence type="ECO:0000256" key="2">
    <source>
        <dbReference type="ARBA" id="ARBA00008536"/>
    </source>
</evidence>
<evidence type="ECO:0000256" key="16">
    <source>
        <dbReference type="ARBA" id="ARBA00023180"/>
    </source>
</evidence>
<evidence type="ECO:0000256" key="12">
    <source>
        <dbReference type="ARBA" id="ARBA00022840"/>
    </source>
</evidence>
<keyword evidence="14" id="KW-0472">Membrane</keyword>
<comment type="catalytic activity">
    <reaction evidence="18">
        <text>L-seryl-[protein] + ATP = O-phospho-L-seryl-[protein] + ADP + H(+)</text>
        <dbReference type="Rhea" id="RHEA:17989"/>
        <dbReference type="Rhea" id="RHEA-COMP:9863"/>
        <dbReference type="Rhea" id="RHEA-COMP:11604"/>
        <dbReference type="ChEBI" id="CHEBI:15378"/>
        <dbReference type="ChEBI" id="CHEBI:29999"/>
        <dbReference type="ChEBI" id="CHEBI:30616"/>
        <dbReference type="ChEBI" id="CHEBI:83421"/>
        <dbReference type="ChEBI" id="CHEBI:456216"/>
        <dbReference type="EC" id="2.7.11.1"/>
    </reaction>
</comment>
<evidence type="ECO:0000256" key="5">
    <source>
        <dbReference type="ARBA" id="ARBA00022475"/>
    </source>
</evidence>
<comment type="similarity">
    <text evidence="3">In the C-terminal section; belongs to the protein kinase superfamily. Ser/Thr protein kinase family.</text>
</comment>
<protein>
    <recommendedName>
        <fullName evidence="4">non-specific serine/threonine protein kinase</fullName>
        <ecNumber evidence="4">2.7.11.1</ecNumber>
    </recommendedName>
</protein>
<dbReference type="Pfam" id="PF07714">
    <property type="entry name" value="PK_Tyr_Ser-Thr"/>
    <property type="match status" value="2"/>
</dbReference>
<dbReference type="Gene3D" id="3.30.200.20">
    <property type="entry name" value="Phosphorylase Kinase, domain 1"/>
    <property type="match status" value="1"/>
</dbReference>
<keyword evidence="15" id="KW-0675">Receptor</keyword>
<feature type="domain" description="Protein kinase" evidence="20">
    <location>
        <begin position="391"/>
        <end position="752"/>
    </location>
</feature>
<keyword evidence="22" id="KW-1185">Reference proteome</keyword>
<dbReference type="InterPro" id="IPR011009">
    <property type="entry name" value="Kinase-like_dom_sf"/>
</dbReference>
<evidence type="ECO:0000256" key="15">
    <source>
        <dbReference type="ARBA" id="ARBA00023170"/>
    </source>
</evidence>
<evidence type="ECO:0000256" key="10">
    <source>
        <dbReference type="ARBA" id="ARBA00022741"/>
    </source>
</evidence>
<proteinExistence type="inferred from homology"/>
<dbReference type="AlphaFoldDB" id="B8BEQ9"/>
<dbReference type="GO" id="GO:0005886">
    <property type="term" value="C:plasma membrane"/>
    <property type="evidence" value="ECO:0007669"/>
    <property type="project" value="UniProtKB-SubCell"/>
</dbReference>
<dbReference type="PANTHER" id="PTHR45631:SF6">
    <property type="entry name" value="OS09G0352000 PROTEIN"/>
    <property type="match status" value="1"/>
</dbReference>
<keyword evidence="8" id="KW-0812">Transmembrane</keyword>
<dbReference type="FunFam" id="1.10.510.10:FF:000240">
    <property type="entry name" value="Lectin-domain containing receptor kinase A4.3"/>
    <property type="match status" value="1"/>
</dbReference>
<dbReference type="Pfam" id="PF12819">
    <property type="entry name" value="Malectin_like"/>
    <property type="match status" value="1"/>
</dbReference>
<comment type="similarity">
    <text evidence="2">In the N-terminal section; belongs to the leguminous lectin family.</text>
</comment>
<dbReference type="GO" id="GO:0004674">
    <property type="term" value="F:protein serine/threonine kinase activity"/>
    <property type="evidence" value="ECO:0007669"/>
    <property type="project" value="UniProtKB-KW"/>
</dbReference>
<dbReference type="STRING" id="39946.B8BEQ9"/>
<comment type="subcellular location">
    <subcellularLocation>
        <location evidence="1">Cell membrane</location>
        <topology evidence="1">Single-pass type I membrane protein</topology>
    </subcellularLocation>
</comment>
<evidence type="ECO:0000256" key="17">
    <source>
        <dbReference type="ARBA" id="ARBA00047899"/>
    </source>
</evidence>
<accession>B8BEQ9</accession>
<keyword evidence="9" id="KW-0732">Signal</keyword>
<dbReference type="EC" id="2.7.11.1" evidence="4"/>
<reference evidence="21 22" key="1">
    <citation type="journal article" date="2005" name="PLoS Biol.">
        <title>The genomes of Oryza sativa: a history of duplications.</title>
        <authorList>
            <person name="Yu J."/>
            <person name="Wang J."/>
            <person name="Lin W."/>
            <person name="Li S."/>
            <person name="Li H."/>
            <person name="Zhou J."/>
            <person name="Ni P."/>
            <person name="Dong W."/>
            <person name="Hu S."/>
            <person name="Zeng C."/>
            <person name="Zhang J."/>
            <person name="Zhang Y."/>
            <person name="Li R."/>
            <person name="Xu Z."/>
            <person name="Li S."/>
            <person name="Li X."/>
            <person name="Zheng H."/>
            <person name="Cong L."/>
            <person name="Lin L."/>
            <person name="Yin J."/>
            <person name="Geng J."/>
            <person name="Li G."/>
            <person name="Shi J."/>
            <person name="Liu J."/>
            <person name="Lv H."/>
            <person name="Li J."/>
            <person name="Wang J."/>
            <person name="Deng Y."/>
            <person name="Ran L."/>
            <person name="Shi X."/>
            <person name="Wang X."/>
            <person name="Wu Q."/>
            <person name="Li C."/>
            <person name="Ren X."/>
            <person name="Wang J."/>
            <person name="Wang X."/>
            <person name="Li D."/>
            <person name="Liu D."/>
            <person name="Zhang X."/>
            <person name="Ji Z."/>
            <person name="Zhao W."/>
            <person name="Sun Y."/>
            <person name="Zhang Z."/>
            <person name="Bao J."/>
            <person name="Han Y."/>
            <person name="Dong L."/>
            <person name="Ji J."/>
            <person name="Chen P."/>
            <person name="Wu S."/>
            <person name="Liu J."/>
            <person name="Xiao Y."/>
            <person name="Bu D."/>
            <person name="Tan J."/>
            <person name="Yang L."/>
            <person name="Ye C."/>
            <person name="Zhang J."/>
            <person name="Xu J."/>
            <person name="Zhou Y."/>
            <person name="Yu Y."/>
            <person name="Zhang B."/>
            <person name="Zhuang S."/>
            <person name="Wei H."/>
            <person name="Liu B."/>
            <person name="Lei M."/>
            <person name="Yu H."/>
            <person name="Li Y."/>
            <person name="Xu H."/>
            <person name="Wei S."/>
            <person name="He X."/>
            <person name="Fang L."/>
            <person name="Zhang Z."/>
            <person name="Zhang Y."/>
            <person name="Huang X."/>
            <person name="Su Z."/>
            <person name="Tong W."/>
            <person name="Li J."/>
            <person name="Tong Z."/>
            <person name="Li S."/>
            <person name="Ye J."/>
            <person name="Wang L."/>
            <person name="Fang L."/>
            <person name="Lei T."/>
            <person name="Chen C."/>
            <person name="Chen H."/>
            <person name="Xu Z."/>
            <person name="Li H."/>
            <person name="Huang H."/>
            <person name="Zhang F."/>
            <person name="Xu H."/>
            <person name="Li N."/>
            <person name="Zhao C."/>
            <person name="Li S."/>
            <person name="Dong L."/>
            <person name="Huang Y."/>
            <person name="Li L."/>
            <person name="Xi Y."/>
            <person name="Qi Q."/>
            <person name="Li W."/>
            <person name="Zhang B."/>
            <person name="Hu W."/>
            <person name="Zhang Y."/>
            <person name="Tian X."/>
            <person name="Jiao Y."/>
            <person name="Liang X."/>
            <person name="Jin J."/>
            <person name="Gao L."/>
            <person name="Zheng W."/>
            <person name="Hao B."/>
            <person name="Liu S."/>
            <person name="Wang W."/>
            <person name="Yuan L."/>
            <person name="Cao M."/>
            <person name="McDermott J."/>
            <person name="Samudrala R."/>
            <person name="Wang J."/>
            <person name="Wong G.K."/>
            <person name="Yang H."/>
        </authorList>
    </citation>
    <scope>NUCLEOTIDE SEQUENCE [LARGE SCALE GENOMIC DNA]</scope>
    <source>
        <strain evidence="22">cv. 93-11</strain>
    </source>
</reference>
<dbReference type="SUPFAM" id="SSF56112">
    <property type="entry name" value="Protein kinase-like (PK-like)"/>
    <property type="match status" value="3"/>
</dbReference>
<feature type="region of interest" description="Disordered" evidence="19">
    <location>
        <begin position="759"/>
        <end position="785"/>
    </location>
</feature>
<sequence length="785" mass="87965">MKVVVVDEGATTWEEAKNERSSHVDLYFLDMLAMYPGDQYDRFWWQLGYSSPTWKNLSTVSAITQDSIYTVPLTIIQTAVEAVGNNTMLNITWQDQTPRGRGLKFFMYFADFQNSQLRQFNVSFNDVEPYQYSPPYLTTGVLYNSGWSIATDGNYNISLVPTAASKLPPMINALEIYTLISHDSPMTFPVDCSTEDPTRDRSDQLENSLEKSQNHGDVLQIVENRQFTYSELEKVTNKFERHVGQGGFGPVYYGCLEDNTEVAVKMRSEMSSHGLDEFFAEVQNLTKVHHRNLVSLIGYCWERDHLALVYEYMAQGSICDRLRGNNGASETLNWRTRVRVMVEAAQDSTEDPPRDQSELENALQTRQNHGDVLQIVENRQFTYSELEKVTNKFERHIGQGGFGPVYFGCLEDNTKVAVKMRSELSSHGLDEFFAEVQSLTKVHHRNLVSLIGYCWEKDHLALVYEYMDQGSICDRLRGNNGASETLNWRTRVRVMVEAAQGLDYLHKGCSLPIIHRDVKTSNILLGQNLQAKIADFGLSKTYLSETQTHISVTPAGTAGYIDPEYYQTSRLTESSDVYSFGIVLLEIATGLDYLHKGCSLPIIHRDVKTSNILLGKNLQAKIADFGLSKTYLSETQTHISVTPAGTAGYIDPEYYQTGSLTESSDVYSFGIVLLEIATGEPPIISGQGHIVQRVKNKIVAGDISLIADARLDSAYDVSSMWKVVDTALQCTVDVVAQRPTMATVVAQLKESLALEESREDSGFMGSTSTVSDNTFSTSRFGPSAR</sequence>
<gene>
    <name evidence="21" type="ORF">OsI_31008</name>
</gene>
<dbReference type="EMBL" id="CM000134">
    <property type="protein sequence ID" value="EEC84418.1"/>
    <property type="molecule type" value="Genomic_DNA"/>
</dbReference>
<keyword evidence="6" id="KW-0723">Serine/threonine-protein kinase</keyword>
<feature type="compositionally biased region" description="Basic and acidic residues" evidence="19">
    <location>
        <begin position="196"/>
        <end position="210"/>
    </location>
</feature>
<evidence type="ECO:0000256" key="4">
    <source>
        <dbReference type="ARBA" id="ARBA00012513"/>
    </source>
</evidence>
<keyword evidence="11" id="KW-0418">Kinase</keyword>
<evidence type="ECO:0000313" key="21">
    <source>
        <dbReference type="EMBL" id="EEC84418.1"/>
    </source>
</evidence>
<dbReference type="PANTHER" id="PTHR45631">
    <property type="entry name" value="OS07G0107800 PROTEIN-RELATED"/>
    <property type="match status" value="1"/>
</dbReference>
<organism evidence="21 22">
    <name type="scientific">Oryza sativa subsp. indica</name>
    <name type="common">Rice</name>
    <dbReference type="NCBI Taxonomy" id="39946"/>
    <lineage>
        <taxon>Eukaryota</taxon>
        <taxon>Viridiplantae</taxon>
        <taxon>Streptophyta</taxon>
        <taxon>Embryophyta</taxon>
        <taxon>Tracheophyta</taxon>
        <taxon>Spermatophyta</taxon>
        <taxon>Magnoliopsida</taxon>
        <taxon>Liliopsida</taxon>
        <taxon>Poales</taxon>
        <taxon>Poaceae</taxon>
        <taxon>BOP clade</taxon>
        <taxon>Oryzoideae</taxon>
        <taxon>Oryzeae</taxon>
        <taxon>Oryzinae</taxon>
        <taxon>Oryza</taxon>
        <taxon>Oryza sativa</taxon>
    </lineage>
</organism>
<evidence type="ECO:0000256" key="19">
    <source>
        <dbReference type="SAM" id="MobiDB-lite"/>
    </source>
</evidence>
<dbReference type="Gramene" id="BGIOSGA030573-TA">
    <property type="protein sequence ID" value="BGIOSGA030573-PA"/>
    <property type="gene ID" value="BGIOSGA030573"/>
</dbReference>
<evidence type="ECO:0000256" key="11">
    <source>
        <dbReference type="ARBA" id="ARBA00022777"/>
    </source>
</evidence>
<dbReference type="Gene3D" id="1.10.510.10">
    <property type="entry name" value="Transferase(Phosphotransferase) domain 1"/>
    <property type="match status" value="3"/>
</dbReference>
<evidence type="ECO:0000313" key="22">
    <source>
        <dbReference type="Proteomes" id="UP000007015"/>
    </source>
</evidence>
<evidence type="ECO:0000256" key="8">
    <source>
        <dbReference type="ARBA" id="ARBA00022692"/>
    </source>
</evidence>
<dbReference type="InterPro" id="IPR000719">
    <property type="entry name" value="Prot_kinase_dom"/>
</dbReference>
<dbReference type="OMA" id="ETQTHIT"/>